<dbReference type="SUPFAM" id="SSF52540">
    <property type="entry name" value="P-loop containing nucleoside triphosphate hydrolases"/>
    <property type="match status" value="1"/>
</dbReference>
<dbReference type="InterPro" id="IPR003593">
    <property type="entry name" value="AAA+_ATPase"/>
</dbReference>
<gene>
    <name evidence="15" type="ORF">UG56_019825</name>
</gene>
<dbReference type="GO" id="GO:0016887">
    <property type="term" value="F:ATP hydrolysis activity"/>
    <property type="evidence" value="ECO:0007669"/>
    <property type="project" value="InterPro"/>
</dbReference>
<evidence type="ECO:0000256" key="6">
    <source>
        <dbReference type="ARBA" id="ARBA00022989"/>
    </source>
</evidence>
<name>A0A1J4N0H3_9ACTN</name>
<protein>
    <recommendedName>
        <fullName evidence="10">Fatty acid ABC transporter ATP-binding/permease protein</fullName>
    </recommendedName>
</protein>
<evidence type="ECO:0000259" key="13">
    <source>
        <dbReference type="PROSITE" id="PS50893"/>
    </source>
</evidence>
<feature type="domain" description="ABC transmembrane type-1" evidence="14">
    <location>
        <begin position="64"/>
        <end position="388"/>
    </location>
</feature>
<reference evidence="15" key="1">
    <citation type="submission" date="2016-10" db="EMBL/GenBank/DDBJ databases">
        <title>Draft Genome Sequence of Nocardioides luteus Strain BAFB, an Alkane-Degrading Bacterium Isolated from JP-7 Polluted Soil.</title>
        <authorList>
            <person name="Brown L."/>
            <person name="Ruiz O.N."/>
            <person name="Gunasekera T."/>
        </authorList>
    </citation>
    <scope>NUCLEOTIDE SEQUENCE [LARGE SCALE GENOMIC DNA]</scope>
    <source>
        <strain evidence="15">BAFB</strain>
    </source>
</reference>
<dbReference type="CDD" id="cd03254">
    <property type="entry name" value="ABCC_Glucan_exporter_like"/>
    <property type="match status" value="1"/>
</dbReference>
<proteinExistence type="inferred from homology"/>
<dbReference type="PROSITE" id="PS50929">
    <property type="entry name" value="ABC_TM1F"/>
    <property type="match status" value="1"/>
</dbReference>
<evidence type="ECO:0000256" key="1">
    <source>
        <dbReference type="ARBA" id="ARBA00004651"/>
    </source>
</evidence>
<keyword evidence="3 12" id="KW-0812">Transmembrane</keyword>
<dbReference type="InterPro" id="IPR011527">
    <property type="entry name" value="ABC1_TM_dom"/>
</dbReference>
<dbReference type="InterPro" id="IPR003439">
    <property type="entry name" value="ABC_transporter-like_ATP-bd"/>
</dbReference>
<feature type="transmembrane region" description="Helical" evidence="12">
    <location>
        <begin position="224"/>
        <end position="241"/>
    </location>
</feature>
<evidence type="ECO:0000256" key="9">
    <source>
        <dbReference type="ARBA" id="ARBA00061644"/>
    </source>
</evidence>
<dbReference type="InterPro" id="IPR017871">
    <property type="entry name" value="ABC_transporter-like_CS"/>
</dbReference>
<dbReference type="Pfam" id="PF00664">
    <property type="entry name" value="ABC_membrane"/>
    <property type="match status" value="1"/>
</dbReference>
<dbReference type="InterPro" id="IPR036640">
    <property type="entry name" value="ABC1_TM_sf"/>
</dbReference>
<dbReference type="SMART" id="SM00382">
    <property type="entry name" value="AAA"/>
    <property type="match status" value="1"/>
</dbReference>
<comment type="subcellular location">
    <subcellularLocation>
        <location evidence="1">Cell membrane</location>
        <topology evidence="1">Multi-pass membrane protein</topology>
    </subcellularLocation>
</comment>
<dbReference type="Proteomes" id="UP000033772">
    <property type="component" value="Unassembled WGS sequence"/>
</dbReference>
<evidence type="ECO:0000259" key="14">
    <source>
        <dbReference type="PROSITE" id="PS50929"/>
    </source>
</evidence>
<dbReference type="Pfam" id="PF00005">
    <property type="entry name" value="ABC_tran"/>
    <property type="match status" value="1"/>
</dbReference>
<feature type="transmembrane region" description="Helical" evidence="12">
    <location>
        <begin position="247"/>
        <end position="264"/>
    </location>
</feature>
<feature type="region of interest" description="Disordered" evidence="11">
    <location>
        <begin position="1"/>
        <end position="36"/>
    </location>
</feature>
<dbReference type="Gene3D" id="1.20.1560.10">
    <property type="entry name" value="ABC transporter type 1, transmembrane domain"/>
    <property type="match status" value="1"/>
</dbReference>
<dbReference type="PANTHER" id="PTHR43394:SF1">
    <property type="entry name" value="ATP-BINDING CASSETTE SUB-FAMILY B MEMBER 10, MITOCHONDRIAL"/>
    <property type="match status" value="1"/>
</dbReference>
<evidence type="ECO:0000256" key="3">
    <source>
        <dbReference type="ARBA" id="ARBA00022692"/>
    </source>
</evidence>
<feature type="transmembrane region" description="Helical" evidence="12">
    <location>
        <begin position="324"/>
        <end position="350"/>
    </location>
</feature>
<dbReference type="SUPFAM" id="SSF90123">
    <property type="entry name" value="ABC transporter transmembrane region"/>
    <property type="match status" value="1"/>
</dbReference>
<keyword evidence="6 12" id="KW-1133">Transmembrane helix</keyword>
<keyword evidence="5 15" id="KW-0067">ATP-binding</keyword>
<feature type="transmembrane region" description="Helical" evidence="12">
    <location>
        <begin position="61"/>
        <end position="84"/>
    </location>
</feature>
<evidence type="ECO:0000256" key="5">
    <source>
        <dbReference type="ARBA" id="ARBA00022840"/>
    </source>
</evidence>
<dbReference type="STRING" id="1844.UG56_019825"/>
<dbReference type="GO" id="GO:0005524">
    <property type="term" value="F:ATP binding"/>
    <property type="evidence" value="ECO:0007669"/>
    <property type="project" value="UniProtKB-KW"/>
</dbReference>
<evidence type="ECO:0000256" key="11">
    <source>
        <dbReference type="SAM" id="MobiDB-lite"/>
    </source>
</evidence>
<dbReference type="EMBL" id="JZDQ02000030">
    <property type="protein sequence ID" value="OIJ25018.1"/>
    <property type="molecule type" value="Genomic_DNA"/>
</dbReference>
<keyword evidence="2" id="KW-0813">Transport</keyword>
<sequence length="670" mass="72945">MSDQKPDQKAGQNGQMKKTERIVRPQGGPGPMGAGGAVGDKAMNFVPSAKRLLARMAPYKIHAFATIGLAAVSVTLMSLGPWLLGKATNIIFGGIFSRQLPAGVTQEQAVEGLRARGDDKLSDMLAGMDYVNPGHGVDFDALRNALMVVLAVYLVASMLSFVQGWILNSVVQGTVKGLREDVEKKVHSVPLSYFDKQPRGELLSRVTNDIDNISQTLQQTFSQVLTALFTLVTVLFMMFWISPVLALIALLAVPVSLVVTGAVMKRSQGQFVSQWRHTGKLNGHIEETFSGHDLVKVFGRQEEVEKTFAEENDKLFTAAFKAQFISGILMPLMMFVGNLMFVVVCVVGSLRVASGALSLGELQAFIQYSRQFTQPITTLASMMNLLQSGVASAERVFELLDAEEESVDAGAPRMGSDGAGEVRFEHVSFSYDQEKPLIQDLSLVARPGQTVAIVGPTGAGKTTLVNLIMRFYELDAGRITLDGVDIASIPRSDLRERTGMVLQDTWLFEGTIRDNIRYGRPDATEEELLEAARATYVDRFVHSLPDGYDTLITDQGGNLSAGERQLVTIARAFLAEPSLLILDEATSSVDTRTELLLQHAMAALRSDRTSFVIAHRLSTIRDADLILVMRDGAIVEQGNHAELLEAGGAYAELYQSQFSHAIVEEEPATA</sequence>
<organism evidence="15 16">
    <name type="scientific">Nocardioides luteus</name>
    <dbReference type="NCBI Taxonomy" id="1844"/>
    <lineage>
        <taxon>Bacteria</taxon>
        <taxon>Bacillati</taxon>
        <taxon>Actinomycetota</taxon>
        <taxon>Actinomycetes</taxon>
        <taxon>Propionibacteriales</taxon>
        <taxon>Nocardioidaceae</taxon>
        <taxon>Nocardioides</taxon>
    </lineage>
</organism>
<dbReference type="Gene3D" id="3.40.50.300">
    <property type="entry name" value="P-loop containing nucleotide triphosphate hydrolases"/>
    <property type="match status" value="1"/>
</dbReference>
<accession>A0A1J4N0H3</accession>
<dbReference type="RefSeq" id="WP_045547047.1">
    <property type="nucleotide sequence ID" value="NZ_JZDQ02000030.1"/>
</dbReference>
<keyword evidence="7 12" id="KW-0472">Membrane</keyword>
<comment type="function">
    <text evidence="8">ABC transporter involved in fatty acid import. Transmembrane domains (TMD) form a pore in the membrane and the ATP-binding domain (NBD) is responsible for energy generation.</text>
</comment>
<dbReference type="PROSITE" id="PS50893">
    <property type="entry name" value="ABC_TRANSPORTER_2"/>
    <property type="match status" value="1"/>
</dbReference>
<dbReference type="OrthoDB" id="9806127at2"/>
<dbReference type="GO" id="GO:0005886">
    <property type="term" value="C:plasma membrane"/>
    <property type="evidence" value="ECO:0007669"/>
    <property type="project" value="UniProtKB-SubCell"/>
</dbReference>
<evidence type="ECO:0000256" key="12">
    <source>
        <dbReference type="SAM" id="Phobius"/>
    </source>
</evidence>
<evidence type="ECO:0000256" key="10">
    <source>
        <dbReference type="ARBA" id="ARBA00071747"/>
    </source>
</evidence>
<feature type="compositionally biased region" description="Gly residues" evidence="11">
    <location>
        <begin position="27"/>
        <end position="36"/>
    </location>
</feature>
<dbReference type="PROSITE" id="PS00211">
    <property type="entry name" value="ABC_TRANSPORTER_1"/>
    <property type="match status" value="1"/>
</dbReference>
<dbReference type="CDD" id="cd18547">
    <property type="entry name" value="ABC_6TM_Tm288_like"/>
    <property type="match status" value="1"/>
</dbReference>
<comment type="similarity">
    <text evidence="9">Belongs to the ABC transporter superfamily. Lipid exporter (TC 3.A.1.106) family.</text>
</comment>
<feature type="domain" description="ABC transporter" evidence="13">
    <location>
        <begin position="422"/>
        <end position="656"/>
    </location>
</feature>
<keyword evidence="4" id="KW-0547">Nucleotide-binding</keyword>
<evidence type="ECO:0000256" key="2">
    <source>
        <dbReference type="ARBA" id="ARBA00022448"/>
    </source>
</evidence>
<dbReference type="FunFam" id="3.40.50.300:FF:000287">
    <property type="entry name" value="Multidrug ABC transporter ATP-binding protein"/>
    <property type="match status" value="1"/>
</dbReference>
<evidence type="ECO:0000256" key="7">
    <source>
        <dbReference type="ARBA" id="ARBA00023136"/>
    </source>
</evidence>
<dbReference type="InterPro" id="IPR039421">
    <property type="entry name" value="Type_1_exporter"/>
</dbReference>
<dbReference type="AlphaFoldDB" id="A0A1J4N0H3"/>
<evidence type="ECO:0000256" key="4">
    <source>
        <dbReference type="ARBA" id="ARBA00022741"/>
    </source>
</evidence>
<comment type="caution">
    <text evidence="15">The sequence shown here is derived from an EMBL/GenBank/DDBJ whole genome shotgun (WGS) entry which is preliminary data.</text>
</comment>
<evidence type="ECO:0000313" key="16">
    <source>
        <dbReference type="Proteomes" id="UP000033772"/>
    </source>
</evidence>
<feature type="transmembrane region" description="Helical" evidence="12">
    <location>
        <begin position="145"/>
        <end position="167"/>
    </location>
</feature>
<evidence type="ECO:0000256" key="8">
    <source>
        <dbReference type="ARBA" id="ARBA00055053"/>
    </source>
</evidence>
<dbReference type="PANTHER" id="PTHR43394">
    <property type="entry name" value="ATP-DEPENDENT PERMEASE MDL1, MITOCHONDRIAL"/>
    <property type="match status" value="1"/>
</dbReference>
<keyword evidence="16" id="KW-1185">Reference proteome</keyword>
<dbReference type="GO" id="GO:0015421">
    <property type="term" value="F:ABC-type oligopeptide transporter activity"/>
    <property type="evidence" value="ECO:0007669"/>
    <property type="project" value="TreeGrafter"/>
</dbReference>
<dbReference type="InterPro" id="IPR027417">
    <property type="entry name" value="P-loop_NTPase"/>
</dbReference>
<evidence type="ECO:0000313" key="15">
    <source>
        <dbReference type="EMBL" id="OIJ25018.1"/>
    </source>
</evidence>